<dbReference type="EMBL" id="CP014229">
    <property type="protein sequence ID" value="AMD90911.1"/>
    <property type="molecule type" value="Genomic_DNA"/>
</dbReference>
<dbReference type="Proteomes" id="UP000069241">
    <property type="component" value="Chromosome"/>
</dbReference>
<dbReference type="STRING" id="44742.AXF13_12685"/>
<keyword evidence="1" id="KW-0732">Signal</keyword>
<dbReference type="Pfam" id="PF06411">
    <property type="entry name" value="HdeA"/>
    <property type="match status" value="1"/>
</dbReference>
<reference evidence="3" key="1">
    <citation type="submission" date="2016-02" db="EMBL/GenBank/DDBJ databases">
        <authorList>
            <person name="Holder M.E."/>
            <person name="Ajami N.J."/>
            <person name="Petrosino J.F."/>
        </authorList>
    </citation>
    <scope>NUCLEOTIDE SEQUENCE [LARGE SCALE GENOMIC DNA]</scope>
    <source>
        <strain evidence="3">CCUG 45958</strain>
    </source>
</reference>
<feature type="signal peptide" evidence="1">
    <location>
        <begin position="1"/>
        <end position="20"/>
    </location>
</feature>
<accession>A0A0X8JLI5</accession>
<name>A0A0X8JLI5_9BACT</name>
<evidence type="ECO:0000313" key="2">
    <source>
        <dbReference type="EMBL" id="AMD90911.1"/>
    </source>
</evidence>
<protein>
    <recommendedName>
        <fullName evidence="4">HdeA/HdeB family protein</fullName>
    </recommendedName>
</protein>
<evidence type="ECO:0000313" key="3">
    <source>
        <dbReference type="Proteomes" id="UP000069241"/>
    </source>
</evidence>
<evidence type="ECO:0000256" key="1">
    <source>
        <dbReference type="SAM" id="SignalP"/>
    </source>
</evidence>
<dbReference type="AlphaFoldDB" id="A0A0X8JLI5"/>
<dbReference type="RefSeq" id="WP_062253763.1">
    <property type="nucleotide sequence ID" value="NZ_CP014229.1"/>
</dbReference>
<evidence type="ECO:0008006" key="4">
    <source>
        <dbReference type="Google" id="ProtNLM"/>
    </source>
</evidence>
<sequence>MKKLFILCCLMLTLPAGAQAADEKIDPSNFICAELVAISSTSGQPPLFEGLQIDGYAAAAQGKAVADPDIMAPLLEQVYAACQAKPTEKVVTLWQEARKNQPVAADGPWRADKTTCKDYKANEDDGSGFVIWLDGYNRQKSGKPGSVLESDDTLKAYLDACSKKPEALMLDVMRESVK</sequence>
<dbReference type="KEGG" id="dfi:AXF13_12685"/>
<gene>
    <name evidence="2" type="ORF">AXF13_12685</name>
</gene>
<dbReference type="InterPro" id="IPR010486">
    <property type="entry name" value="HNS-dep_expression_A/B"/>
</dbReference>
<proteinExistence type="predicted"/>
<organism evidence="2 3">
    <name type="scientific">Desulfovibrio fairfieldensis</name>
    <dbReference type="NCBI Taxonomy" id="44742"/>
    <lineage>
        <taxon>Bacteria</taxon>
        <taxon>Pseudomonadati</taxon>
        <taxon>Thermodesulfobacteriota</taxon>
        <taxon>Desulfovibrionia</taxon>
        <taxon>Desulfovibrionales</taxon>
        <taxon>Desulfovibrionaceae</taxon>
        <taxon>Desulfovibrio</taxon>
    </lineage>
</organism>
<feature type="chain" id="PRO_5007067507" description="HdeA/HdeB family protein" evidence="1">
    <location>
        <begin position="21"/>
        <end position="178"/>
    </location>
</feature>
<keyword evidence="3" id="KW-1185">Reference proteome</keyword>